<name>A0A927M8H7_9ACTN</name>
<accession>A0A927M8H7</accession>
<dbReference type="RefSeq" id="WP_192768185.1">
    <property type="nucleotide sequence ID" value="NZ_JADBEB010000001.1"/>
</dbReference>
<comment type="caution">
    <text evidence="1">The sequence shown here is derived from an EMBL/GenBank/DDBJ whole genome shotgun (WGS) entry which is preliminary data.</text>
</comment>
<keyword evidence="2" id="KW-1185">Reference proteome</keyword>
<reference evidence="1" key="1">
    <citation type="submission" date="2020-10" db="EMBL/GenBank/DDBJ databases">
        <title>Sequencing the genomes of 1000 actinobacteria strains.</title>
        <authorList>
            <person name="Klenk H.-P."/>
        </authorList>
    </citation>
    <scope>NUCLEOTIDE SEQUENCE</scope>
    <source>
        <strain evidence="1">DSM 46832</strain>
    </source>
</reference>
<protein>
    <recommendedName>
        <fullName evidence="3">HEAT repeat domain-containing protein</fullName>
    </recommendedName>
</protein>
<dbReference type="Proteomes" id="UP000649753">
    <property type="component" value="Unassembled WGS sequence"/>
</dbReference>
<dbReference type="EMBL" id="JADBEB010000001">
    <property type="protein sequence ID" value="MBE1488541.1"/>
    <property type="molecule type" value="Genomic_DNA"/>
</dbReference>
<evidence type="ECO:0000313" key="1">
    <source>
        <dbReference type="EMBL" id="MBE1488541.1"/>
    </source>
</evidence>
<evidence type="ECO:0008006" key="3">
    <source>
        <dbReference type="Google" id="ProtNLM"/>
    </source>
</evidence>
<gene>
    <name evidence="1" type="ORF">H4W31_004179</name>
</gene>
<proteinExistence type="predicted"/>
<organism evidence="1 2">
    <name type="scientific">Plantactinospora soyae</name>
    <dbReference type="NCBI Taxonomy" id="1544732"/>
    <lineage>
        <taxon>Bacteria</taxon>
        <taxon>Bacillati</taxon>
        <taxon>Actinomycetota</taxon>
        <taxon>Actinomycetes</taxon>
        <taxon>Micromonosporales</taxon>
        <taxon>Micromonosporaceae</taxon>
        <taxon>Plantactinospora</taxon>
    </lineage>
</organism>
<evidence type="ECO:0000313" key="2">
    <source>
        <dbReference type="Proteomes" id="UP000649753"/>
    </source>
</evidence>
<sequence length="1102" mass="118573">MAAAYRSPAVDEAFERLDRYGTAPFPARMRALAVLGRELTAETFAGLHALLDAGNDDDRHTGLFLAVARRDVDRLVAALADPLLRSRALAAAGRLPVPDEVLAGLALDATLAVRRNTYGILRRSRRWALADRLLPEVARRFGDLDIAALLPACSPDLVARWLPRLSPPPGLLRRLARTAPLAVAEAVATGQAGDALWPRTQVVRVLARRSPEAILLLLERAPRKLIEQATTTLLARPRAVLEIVRRDRLTGLFLRSQRLPRSVERAVRRLDPAEIAELAAAFFVQPDDWMGEGRSDGIHPLLALLPPSERRRIVAASVAPTTGVYEVPTAEIGTLDPADRAELLRPILARQRREAPPTELLRLLRLMPLPDVEEELLVQAGAAGHGVRMVAWPALLDCAQWHGDPEAYVRILDRAERAWHDQEEVRTVALRRAARTPSSLLAAVPLPVLRAATVAVVQSADSTPDTVAALTCWLVRVVERAAAEGEFSRAADALTLLLQAGADDRQEGTAPLRLTAGAAVAISALVRPERGRPATVLAAGRLLGRHLPALPELDAALGALWRSAGQAVAPTGGSARSRSAAAFRSDQEPTAATAARLWLGTGPDRDGRVGVVAAEGAQPALLVCAPLVATRRTDLVDLLLDRITTPVPGHGWLPGVPTAASRRWRPAQARRWQLLLAGIADDEDAALPIRVAATERITEPSTLLRLCRSELHPVAAAALTGLGRGADPGSALPELLAAAPLAGVRGRAAMTGVRRMVTRLPESAALEVCRRVVLDERASVGSRKGAVRAVAQIPSTGVRDLLLAVWDQPNLHRDVRAATAGELLRWIGDPEVPTRLAAFLTEPAVRDVVLDARPDVVGGPARGAYADFLAAAIRHHDPAVVRPALTGYGKWLPHGTAGSAPLVALLTDPATLDDVWDDGCLLLARRVTEPPMAGAWTAVVRGLSGPTTEPGRRRLAGLVRSWSWLPPDHLDVLVDPLVQARLPRAAARCACYAAMRALAHGNADPDRWARYLGTVDERATRIVTPSWYSPEEPVPTEQALALVRWLENAGGTVAIRLAVDLVELVGAQNRWAEPWRQIVLGWRESEDPDLAEPAWLTALPPR</sequence>
<dbReference type="AlphaFoldDB" id="A0A927M8H7"/>